<dbReference type="Proteomes" id="UP001391051">
    <property type="component" value="Unassembled WGS sequence"/>
</dbReference>
<proteinExistence type="predicted"/>
<feature type="region of interest" description="Disordered" evidence="1">
    <location>
        <begin position="17"/>
        <end position="64"/>
    </location>
</feature>
<name>A0ABR1PXH6_9PEZI</name>
<evidence type="ECO:0000256" key="1">
    <source>
        <dbReference type="SAM" id="MobiDB-lite"/>
    </source>
</evidence>
<evidence type="ECO:0000313" key="2">
    <source>
        <dbReference type="EMBL" id="KAK7942428.1"/>
    </source>
</evidence>
<dbReference type="GeneID" id="92080825"/>
<protein>
    <submittedName>
        <fullName evidence="2">Uncharacterized protein</fullName>
    </submittedName>
</protein>
<dbReference type="RefSeq" id="XP_066694459.1">
    <property type="nucleotide sequence ID" value="XM_066847763.1"/>
</dbReference>
<reference evidence="2 3" key="1">
    <citation type="submission" date="2023-01" db="EMBL/GenBank/DDBJ databases">
        <title>Analysis of 21 Apiospora genomes using comparative genomics revels a genus with tremendous synthesis potential of carbohydrate active enzymes and secondary metabolites.</title>
        <authorList>
            <person name="Sorensen T."/>
        </authorList>
    </citation>
    <scope>NUCLEOTIDE SEQUENCE [LARGE SCALE GENOMIC DNA]</scope>
    <source>
        <strain evidence="2 3">CBS 24483</strain>
    </source>
</reference>
<dbReference type="EMBL" id="JAQQWE010000008">
    <property type="protein sequence ID" value="KAK7942428.1"/>
    <property type="molecule type" value="Genomic_DNA"/>
</dbReference>
<organism evidence="2 3">
    <name type="scientific">Apiospora aurea</name>
    <dbReference type="NCBI Taxonomy" id="335848"/>
    <lineage>
        <taxon>Eukaryota</taxon>
        <taxon>Fungi</taxon>
        <taxon>Dikarya</taxon>
        <taxon>Ascomycota</taxon>
        <taxon>Pezizomycotina</taxon>
        <taxon>Sordariomycetes</taxon>
        <taxon>Xylariomycetidae</taxon>
        <taxon>Amphisphaeriales</taxon>
        <taxon>Apiosporaceae</taxon>
        <taxon>Apiospora</taxon>
    </lineage>
</organism>
<gene>
    <name evidence="2" type="ORF">PG986_011541</name>
</gene>
<evidence type="ECO:0000313" key="3">
    <source>
        <dbReference type="Proteomes" id="UP001391051"/>
    </source>
</evidence>
<keyword evidence="3" id="KW-1185">Reference proteome</keyword>
<feature type="compositionally biased region" description="Basic and acidic residues" evidence="1">
    <location>
        <begin position="37"/>
        <end position="54"/>
    </location>
</feature>
<comment type="caution">
    <text evidence="2">The sequence shown here is derived from an EMBL/GenBank/DDBJ whole genome shotgun (WGS) entry which is preliminary data.</text>
</comment>
<sequence length="190" mass="20711">MNPLALRKARLWRVGSASGSGVHDLEGGRPGAPPVYRRRECDGPESRARKETERGGGLGRHPVLPIGAAAPSPAGGGKGFGALRRLALRGIRIDGISTTGDEEVEGAVLPGIGGGALDNGALLRRTYPDCDIELVQNDVYGIYPYDGETYDCWDERRKEPRQDEGDGLLEDADYYLDYIRRYGPQWRISD</sequence>
<accession>A0ABR1PXH6</accession>